<name>A0A1S2VHR3_9BACT</name>
<proteinExistence type="predicted"/>
<dbReference type="EMBL" id="MORL01000007">
    <property type="protein sequence ID" value="OIN58291.1"/>
    <property type="molecule type" value="Genomic_DNA"/>
</dbReference>
<dbReference type="RefSeq" id="WP_071503963.1">
    <property type="nucleotide sequence ID" value="NZ_MORL01000007.1"/>
</dbReference>
<gene>
    <name evidence="1" type="ORF">BLX24_14935</name>
</gene>
<sequence>MITPEQANEIRNFLIKELNNNGFGDIVTEVNTRLEEEYEEENFERQPRYLLDFYLTQSIEVLENLSNKNFQELINRLNEFTKGEKKIETINVELLNSGEQVYYDLSELPNYDKIISTFREILQEIREEN</sequence>
<evidence type="ECO:0000313" key="2">
    <source>
        <dbReference type="Proteomes" id="UP000181790"/>
    </source>
</evidence>
<organism evidence="1 2">
    <name type="scientific">Arsenicibacter rosenii</name>
    <dbReference type="NCBI Taxonomy" id="1750698"/>
    <lineage>
        <taxon>Bacteria</taxon>
        <taxon>Pseudomonadati</taxon>
        <taxon>Bacteroidota</taxon>
        <taxon>Cytophagia</taxon>
        <taxon>Cytophagales</taxon>
        <taxon>Spirosomataceae</taxon>
        <taxon>Arsenicibacter</taxon>
    </lineage>
</organism>
<evidence type="ECO:0000313" key="1">
    <source>
        <dbReference type="EMBL" id="OIN58291.1"/>
    </source>
</evidence>
<protein>
    <submittedName>
        <fullName evidence="1">Uncharacterized protein</fullName>
    </submittedName>
</protein>
<dbReference type="OrthoDB" id="1495547at2"/>
<keyword evidence="2" id="KW-1185">Reference proteome</keyword>
<reference evidence="1 2" key="1">
    <citation type="submission" date="2016-10" db="EMBL/GenBank/DDBJ databases">
        <title>Arsenicibacter rosenii gen. nov., sp. nov., an efficient arsenic-methylating bacterium isolated from an arsenic-contaminated paddy soil.</title>
        <authorList>
            <person name="Huang K."/>
        </authorList>
    </citation>
    <scope>NUCLEOTIDE SEQUENCE [LARGE SCALE GENOMIC DNA]</scope>
    <source>
        <strain evidence="1 2">SM-1</strain>
    </source>
</reference>
<dbReference type="Proteomes" id="UP000181790">
    <property type="component" value="Unassembled WGS sequence"/>
</dbReference>
<dbReference type="AlphaFoldDB" id="A0A1S2VHR3"/>
<accession>A0A1S2VHR3</accession>
<comment type="caution">
    <text evidence="1">The sequence shown here is derived from an EMBL/GenBank/DDBJ whole genome shotgun (WGS) entry which is preliminary data.</text>
</comment>